<dbReference type="InterPro" id="IPR017853">
    <property type="entry name" value="GH"/>
</dbReference>
<dbReference type="Gene3D" id="3.20.20.80">
    <property type="entry name" value="Glycosidases"/>
    <property type="match status" value="1"/>
</dbReference>
<keyword evidence="5" id="KW-1185">Reference proteome</keyword>
<dbReference type="InterPro" id="IPR006047">
    <property type="entry name" value="GH13_cat_dom"/>
</dbReference>
<dbReference type="EMBL" id="JALJOT010000008">
    <property type="protein sequence ID" value="KAK9908031.1"/>
    <property type="molecule type" value="Genomic_DNA"/>
</dbReference>
<dbReference type="SMART" id="SM00642">
    <property type="entry name" value="Aamy"/>
    <property type="match status" value="1"/>
</dbReference>
<feature type="domain" description="Glycosyl hydrolase family 13 catalytic" evidence="3">
    <location>
        <begin position="35"/>
        <end position="455"/>
    </location>
</feature>
<organism evidence="4 5">
    <name type="scientific">Coccomyxa subellipsoidea</name>
    <dbReference type="NCBI Taxonomy" id="248742"/>
    <lineage>
        <taxon>Eukaryota</taxon>
        <taxon>Viridiplantae</taxon>
        <taxon>Chlorophyta</taxon>
        <taxon>core chlorophytes</taxon>
        <taxon>Trebouxiophyceae</taxon>
        <taxon>Trebouxiophyceae incertae sedis</taxon>
        <taxon>Coccomyxaceae</taxon>
        <taxon>Coccomyxa</taxon>
    </lineage>
</organism>
<keyword evidence="2" id="KW-0808">Transferase</keyword>
<evidence type="ECO:0000256" key="1">
    <source>
        <dbReference type="ARBA" id="ARBA00022676"/>
    </source>
</evidence>
<dbReference type="Pfam" id="PF00128">
    <property type="entry name" value="Alpha-amylase"/>
    <property type="match status" value="1"/>
</dbReference>
<sequence length="538" mass="61473">MSLKELGKLSLTEELEAARAQQDFSRDPNRVPKVQLSTYGDSLGKDLKDLKTFIDNNLEGVIGGVHLLPIYPSSGDGGFAPLCYDVVDPRFGSWEDVESLSKDYDLMLELMVNHISPKSHQFQDFLEKGDASEYASMFIDWRKFWGSPDRPNEEDLKKIRTRKAEMPMLPVTLKDGSKRELWCTFGPEQIDIDVCSPTGRKFVEDSLRSLCSRGARMVRLDAYGYATKTPGTRCFFEEPEAWEILKDLEKISDEYDSRLLCEVHEEYSTNIALALHGYWVYDFSLPLLILHAFTFKTMDNLRHWLGICPRRQITVLDTHDGMGIDDIAGLAEVCDVEQLQEVVEHRLGCNPNMKYLYGGRQRGYVGNPHQYNCTYFSALHGNARHYLMARAIQFFTPGLPMVYYVGLLAGRNDHENADREQNPRGINRHKFSLEEAEEAAQQPVVQALFDLCRFRNQHPAFNGKVTIHQDSDKHCLEVTWKNAKHEATLRADVVDMSFEIIATLEGEKTGDLHSFKYTLDDTDTYEPTMDECVAPAMF</sequence>
<evidence type="ECO:0000313" key="5">
    <source>
        <dbReference type="Proteomes" id="UP001491310"/>
    </source>
</evidence>
<accession>A0ABR2YN82</accession>
<evidence type="ECO:0000313" key="4">
    <source>
        <dbReference type="EMBL" id="KAK9908031.1"/>
    </source>
</evidence>
<evidence type="ECO:0000259" key="3">
    <source>
        <dbReference type="SMART" id="SM00642"/>
    </source>
</evidence>
<dbReference type="SUPFAM" id="SSF51445">
    <property type="entry name" value="(Trans)glycosidases"/>
    <property type="match status" value="1"/>
</dbReference>
<reference evidence="4 5" key="1">
    <citation type="journal article" date="2024" name="Nat. Commun.">
        <title>Phylogenomics reveals the evolutionary origins of lichenization in chlorophyte algae.</title>
        <authorList>
            <person name="Puginier C."/>
            <person name="Libourel C."/>
            <person name="Otte J."/>
            <person name="Skaloud P."/>
            <person name="Haon M."/>
            <person name="Grisel S."/>
            <person name="Petersen M."/>
            <person name="Berrin J.G."/>
            <person name="Delaux P.M."/>
            <person name="Dal Grande F."/>
            <person name="Keller J."/>
        </authorList>
    </citation>
    <scope>NUCLEOTIDE SEQUENCE [LARGE SCALE GENOMIC DNA]</scope>
    <source>
        <strain evidence="4 5">SAG 216-7</strain>
    </source>
</reference>
<keyword evidence="1" id="KW-0328">Glycosyltransferase</keyword>
<dbReference type="PANTHER" id="PTHR38784">
    <property type="entry name" value="SUCROSE PHOSPHORYLASE"/>
    <property type="match status" value="1"/>
</dbReference>
<dbReference type="Gene3D" id="3.90.400.10">
    <property type="entry name" value="Oligo-1,6-glucosidase, Domain 2"/>
    <property type="match status" value="1"/>
</dbReference>
<dbReference type="Proteomes" id="UP001491310">
    <property type="component" value="Unassembled WGS sequence"/>
</dbReference>
<proteinExistence type="predicted"/>
<evidence type="ECO:0000256" key="2">
    <source>
        <dbReference type="ARBA" id="ARBA00022679"/>
    </source>
</evidence>
<comment type="caution">
    <text evidence="4">The sequence shown here is derived from an EMBL/GenBank/DDBJ whole genome shotgun (WGS) entry which is preliminary data.</text>
</comment>
<dbReference type="PANTHER" id="PTHR38784:SF1">
    <property type="entry name" value="SUCROSE PHOSPHORYLASE"/>
    <property type="match status" value="1"/>
</dbReference>
<protein>
    <recommendedName>
        <fullName evidence="3">Glycosyl hydrolase family 13 catalytic domain-containing protein</fullName>
    </recommendedName>
</protein>
<dbReference type="NCBIfam" id="TIGR03852">
    <property type="entry name" value="sucrose_gtfA"/>
    <property type="match status" value="1"/>
</dbReference>
<name>A0ABR2YN82_9CHLO</name>
<gene>
    <name evidence="4" type="ORF">WJX75_001842</name>
</gene>
<dbReference type="InterPro" id="IPR022527">
    <property type="entry name" value="Sucrose_phospho"/>
</dbReference>
<dbReference type="InterPro" id="IPR045857">
    <property type="entry name" value="O16G_dom_2"/>
</dbReference>